<evidence type="ECO:0000256" key="4">
    <source>
        <dbReference type="PROSITE-ProRule" id="PRU00601"/>
    </source>
</evidence>
<dbReference type="GO" id="GO:0008270">
    <property type="term" value="F:zinc ion binding"/>
    <property type="evidence" value="ECO:0007669"/>
    <property type="project" value="UniProtKB-KW"/>
</dbReference>
<evidence type="ECO:0000256" key="1">
    <source>
        <dbReference type="ARBA" id="ARBA00022723"/>
    </source>
</evidence>
<dbReference type="PROSITE" id="PS51266">
    <property type="entry name" value="ZF_CHY"/>
    <property type="match status" value="1"/>
</dbReference>
<gene>
    <name evidence="7" type="primary">RZFP34_0</name>
    <name evidence="7" type="ORF">CK203_072985</name>
</gene>
<dbReference type="Proteomes" id="UP000288805">
    <property type="component" value="Unassembled WGS sequence"/>
</dbReference>
<accession>A0A438F211</accession>
<comment type="caution">
    <text evidence="7">The sequence shown here is derived from an EMBL/GenBank/DDBJ whole genome shotgun (WGS) entry which is preliminary data.</text>
</comment>
<dbReference type="SMART" id="SM00184">
    <property type="entry name" value="RING"/>
    <property type="match status" value="1"/>
</dbReference>
<organism evidence="7 8">
    <name type="scientific">Vitis vinifera</name>
    <name type="common">Grape</name>
    <dbReference type="NCBI Taxonomy" id="29760"/>
    <lineage>
        <taxon>Eukaryota</taxon>
        <taxon>Viridiplantae</taxon>
        <taxon>Streptophyta</taxon>
        <taxon>Embryophyta</taxon>
        <taxon>Tracheophyta</taxon>
        <taxon>Spermatophyta</taxon>
        <taxon>Magnoliopsida</taxon>
        <taxon>eudicotyledons</taxon>
        <taxon>Gunneridae</taxon>
        <taxon>Pentapetalae</taxon>
        <taxon>rosids</taxon>
        <taxon>Vitales</taxon>
        <taxon>Vitaceae</taxon>
        <taxon>Viteae</taxon>
        <taxon>Vitis</taxon>
    </lineage>
</organism>
<dbReference type="SUPFAM" id="SSF161219">
    <property type="entry name" value="CHY zinc finger-like"/>
    <property type="match status" value="1"/>
</dbReference>
<evidence type="ECO:0000256" key="2">
    <source>
        <dbReference type="ARBA" id="ARBA00022771"/>
    </source>
</evidence>
<dbReference type="CDD" id="cd16464">
    <property type="entry name" value="RING-H2_Pirh2-like"/>
    <property type="match status" value="1"/>
</dbReference>
<dbReference type="Gene3D" id="3.30.40.10">
    <property type="entry name" value="Zinc/RING finger domain, C3HC4 (zinc finger)"/>
    <property type="match status" value="1"/>
</dbReference>
<dbReference type="InterPro" id="IPR001841">
    <property type="entry name" value="Znf_RING"/>
</dbReference>
<feature type="domain" description="CHY-type" evidence="6">
    <location>
        <begin position="185"/>
        <end position="220"/>
    </location>
</feature>
<dbReference type="InterPro" id="IPR008913">
    <property type="entry name" value="Znf_CHY"/>
</dbReference>
<protein>
    <submittedName>
        <fullName evidence="7">Putative E3 ubiquitin-protein ligase RZFP34</fullName>
    </submittedName>
</protein>
<dbReference type="PROSITE" id="PS50089">
    <property type="entry name" value="ZF_RING_2"/>
    <property type="match status" value="1"/>
</dbReference>
<keyword evidence="3" id="KW-0862">Zinc</keyword>
<evidence type="ECO:0000259" key="5">
    <source>
        <dbReference type="PROSITE" id="PS50089"/>
    </source>
</evidence>
<keyword evidence="1" id="KW-0479">Metal-binding</keyword>
<dbReference type="EMBL" id="QGNW01001136">
    <property type="protein sequence ID" value="RVW53995.1"/>
    <property type="molecule type" value="Genomic_DNA"/>
</dbReference>
<reference evidence="7 8" key="1">
    <citation type="journal article" date="2018" name="PLoS Genet.">
        <title>Population sequencing reveals clonal diversity and ancestral inbreeding in the grapevine cultivar Chardonnay.</title>
        <authorList>
            <person name="Roach M.J."/>
            <person name="Johnson D.L."/>
            <person name="Bohlmann J."/>
            <person name="van Vuuren H.J."/>
            <person name="Jones S.J."/>
            <person name="Pretorius I.S."/>
            <person name="Schmidt S.A."/>
            <person name="Borneman A.R."/>
        </authorList>
    </citation>
    <scope>NUCLEOTIDE SEQUENCE [LARGE SCALE GENOMIC DNA]</scope>
    <source>
        <strain evidence="8">cv. Chardonnay</strain>
        <tissue evidence="7">Leaf</tissue>
    </source>
</reference>
<evidence type="ECO:0000256" key="3">
    <source>
        <dbReference type="ARBA" id="ARBA00022833"/>
    </source>
</evidence>
<dbReference type="PANTHER" id="PTHR21319:SF53">
    <property type="entry name" value="RING FINGER AND CHY ZINC FINGER DOMAIN-CONTAINING PROTEIN 1"/>
    <property type="match status" value="1"/>
</dbReference>
<sequence length="373" mass="42067">MDLISDFKESSDHAMLLVTIPLLEARELEESNSVMPCLPGLIGYTMTEMMANHSDSQHFELKNLKEMIFNVNERDVVKSCAQHSNGECMEIKEPTDHVEITEKELLEKGYMQYGYGFYVHIIGEGAALELHVAMRFLIVAIVIMKQRQVTLILVSIEALSYPRCNIPSQASPSAKLNIENSIKVDKAQRHDIPRHQVQQVICSLCNTEQEVRQVCINCGVCMGNTSVRPANYSMMIHLRNSIIAMGVEFAELEGERTSSTVTNAVSHLLHCYSFIISMPVASLQNSHPCVEGAMHHDCPVCFEYLFESTDDVTVMPCGHTIHQNCLKEMREHLQYACPLCSKSVCDMSKVWEKFDMEIAAIPMPEPYQNKMVG</sequence>
<dbReference type="PANTHER" id="PTHR21319">
    <property type="entry name" value="RING FINGER AND CHY ZINC FINGER DOMAIN-CONTAINING PROTEIN 1"/>
    <property type="match status" value="1"/>
</dbReference>
<dbReference type="AlphaFoldDB" id="A0A438F211"/>
<evidence type="ECO:0000313" key="7">
    <source>
        <dbReference type="EMBL" id="RVW53995.1"/>
    </source>
</evidence>
<feature type="domain" description="RING-type" evidence="5">
    <location>
        <begin position="298"/>
        <end position="341"/>
    </location>
</feature>
<dbReference type="SUPFAM" id="SSF57850">
    <property type="entry name" value="RING/U-box"/>
    <property type="match status" value="1"/>
</dbReference>
<evidence type="ECO:0000313" key="8">
    <source>
        <dbReference type="Proteomes" id="UP000288805"/>
    </source>
</evidence>
<keyword evidence="2 4" id="KW-0863">Zinc-finger</keyword>
<evidence type="ECO:0000259" key="6">
    <source>
        <dbReference type="PROSITE" id="PS51266"/>
    </source>
</evidence>
<dbReference type="InterPro" id="IPR013083">
    <property type="entry name" value="Znf_RING/FYVE/PHD"/>
</dbReference>
<dbReference type="Pfam" id="PF13639">
    <property type="entry name" value="zf-RING_2"/>
    <property type="match status" value="1"/>
</dbReference>
<dbReference type="InterPro" id="IPR037274">
    <property type="entry name" value="Znf_CHY_sf"/>
</dbReference>
<name>A0A438F211_VITVI</name>
<proteinExistence type="predicted"/>